<keyword evidence="2" id="KW-1133">Transmembrane helix</keyword>
<dbReference type="EMBL" id="MN740642">
    <property type="protein sequence ID" value="QHS79356.1"/>
    <property type="molecule type" value="Genomic_DNA"/>
</dbReference>
<feature type="region of interest" description="Disordered" evidence="1">
    <location>
        <begin position="1"/>
        <end position="30"/>
    </location>
</feature>
<feature type="transmembrane region" description="Helical" evidence="2">
    <location>
        <begin position="80"/>
        <end position="99"/>
    </location>
</feature>
<keyword evidence="2" id="KW-0812">Transmembrane</keyword>
<reference evidence="3" key="1">
    <citation type="journal article" date="2020" name="Nature">
        <title>Giant virus diversity and host interactions through global metagenomics.</title>
        <authorList>
            <person name="Schulz F."/>
            <person name="Roux S."/>
            <person name="Paez-Espino D."/>
            <person name="Jungbluth S."/>
            <person name="Walsh D.A."/>
            <person name="Denef V.J."/>
            <person name="McMahon K.D."/>
            <person name="Konstantinidis K.T."/>
            <person name="Eloe-Fadrosh E.A."/>
            <person name="Kyrpides N.C."/>
            <person name="Woyke T."/>
        </authorList>
    </citation>
    <scope>NUCLEOTIDE SEQUENCE</scope>
    <source>
        <strain evidence="3">GVMAG-S-1035237-23</strain>
    </source>
</reference>
<proteinExistence type="predicted"/>
<keyword evidence="2" id="KW-0472">Membrane</keyword>
<evidence type="ECO:0000256" key="2">
    <source>
        <dbReference type="SAM" id="Phobius"/>
    </source>
</evidence>
<accession>A0A6C0AI72</accession>
<name>A0A6C0AI72_9ZZZZ</name>
<dbReference type="AlphaFoldDB" id="A0A6C0AI72"/>
<evidence type="ECO:0000313" key="3">
    <source>
        <dbReference type="EMBL" id="QHS79356.1"/>
    </source>
</evidence>
<evidence type="ECO:0000256" key="1">
    <source>
        <dbReference type="SAM" id="MobiDB-lite"/>
    </source>
</evidence>
<sequence length="116" mass="12375">MSGPAPIPTTQPTDSATAPPPTGSAPTPGAGFSMPSISSLGSTANVGMLILWGIIALLPWFLVSYGAAKLSFAKYGSYGWSILDFFFAGFYYPFYAWFLNEPSQPAGFMGGRRSRY</sequence>
<protein>
    <submittedName>
        <fullName evidence="3">Uncharacterized protein</fullName>
    </submittedName>
</protein>
<feature type="transmembrane region" description="Helical" evidence="2">
    <location>
        <begin position="49"/>
        <end position="68"/>
    </location>
</feature>
<organism evidence="3">
    <name type="scientific">viral metagenome</name>
    <dbReference type="NCBI Taxonomy" id="1070528"/>
    <lineage>
        <taxon>unclassified sequences</taxon>
        <taxon>metagenomes</taxon>
        <taxon>organismal metagenomes</taxon>
    </lineage>
</organism>